<dbReference type="Proteomes" id="UP001501057">
    <property type="component" value="Unassembled WGS sequence"/>
</dbReference>
<dbReference type="InterPro" id="IPR027417">
    <property type="entry name" value="P-loop_NTPase"/>
</dbReference>
<evidence type="ECO:0000256" key="5">
    <source>
        <dbReference type="ARBA" id="ARBA00022741"/>
    </source>
</evidence>
<sequence length="441" mass="45943">MSFTTATPDRASSPHPTQPHPGSGMRELGSLLWRRRAIMLLVVLLVGTTVGIGLALAERSYTATTRVTVTPSPSLEQTPASYEALLSTMAGVAESRPVLAEVSDAVGDRSVRQLQDSVSSAVVAGTLTIQVSVSDTDPEVAAQVANAVVALLPDNDPSNGGVEFTVTEPASVPLAPSSPNVAVTLLAGAALAGVLAVIAAVLHDRVARTVETAEDVAEATDVRVLGVVTRPDDAAGVAVTDVQSREFASLRALRVALEFATSDEPTRSLVVAPVVTDPWSGWLEVNLAASLAELGHRVLLVDAHRTDVERHPVLDAAGEPGLYDLLAGTAELPDVLRDGPVDGVSVVPLGNIDLAAPSLLEMRFRQLVDQVDGDHDVILVHAPAVTESDDARIMAIAGGLLLTVPSGRVKRPVLERALDDLRAVRIRVIGAVLLGAKAVVR</sequence>
<accession>A0ABN2JZS5</accession>
<dbReference type="InterPro" id="IPR005702">
    <property type="entry name" value="Wzc-like_C"/>
</dbReference>
<keyword evidence="3" id="KW-1003">Cell membrane</keyword>
<evidence type="ECO:0000256" key="10">
    <source>
        <dbReference type="SAM" id="Phobius"/>
    </source>
</evidence>
<keyword evidence="13" id="KW-1185">Reference proteome</keyword>
<dbReference type="CDD" id="cd05387">
    <property type="entry name" value="BY-kinase"/>
    <property type="match status" value="1"/>
</dbReference>
<comment type="caution">
    <text evidence="12">The sequence shown here is derived from an EMBL/GenBank/DDBJ whole genome shotgun (WGS) entry which is preliminary data.</text>
</comment>
<evidence type="ECO:0000256" key="6">
    <source>
        <dbReference type="ARBA" id="ARBA00022840"/>
    </source>
</evidence>
<dbReference type="InterPro" id="IPR050445">
    <property type="entry name" value="Bact_polysacc_biosynth/exp"/>
</dbReference>
<keyword evidence="6" id="KW-0067">ATP-binding</keyword>
<feature type="domain" description="Polysaccharide chain length determinant N-terminal" evidence="11">
    <location>
        <begin position="26"/>
        <end position="104"/>
    </location>
</feature>
<keyword evidence="7 10" id="KW-1133">Transmembrane helix</keyword>
<keyword evidence="4 10" id="KW-0812">Transmembrane</keyword>
<feature type="transmembrane region" description="Helical" evidence="10">
    <location>
        <begin position="181"/>
        <end position="202"/>
    </location>
</feature>
<organism evidence="12 13">
    <name type="scientific">Aeromicrobium alkaliterrae</name>
    <dbReference type="NCBI Taxonomy" id="302168"/>
    <lineage>
        <taxon>Bacteria</taxon>
        <taxon>Bacillati</taxon>
        <taxon>Actinomycetota</taxon>
        <taxon>Actinomycetes</taxon>
        <taxon>Propionibacteriales</taxon>
        <taxon>Nocardioidaceae</taxon>
        <taxon>Aeromicrobium</taxon>
    </lineage>
</organism>
<name>A0ABN2JZS5_9ACTN</name>
<dbReference type="Gene3D" id="3.40.50.300">
    <property type="entry name" value="P-loop containing nucleotide triphosphate hydrolases"/>
    <property type="match status" value="1"/>
</dbReference>
<keyword evidence="8 10" id="KW-0472">Membrane</keyword>
<feature type="transmembrane region" description="Helical" evidence="10">
    <location>
        <begin position="37"/>
        <end position="57"/>
    </location>
</feature>
<evidence type="ECO:0000256" key="3">
    <source>
        <dbReference type="ARBA" id="ARBA00022475"/>
    </source>
</evidence>
<evidence type="ECO:0000259" key="11">
    <source>
        <dbReference type="Pfam" id="PF02706"/>
    </source>
</evidence>
<dbReference type="SUPFAM" id="SSF52540">
    <property type="entry name" value="P-loop containing nucleoside triphosphate hydrolases"/>
    <property type="match status" value="1"/>
</dbReference>
<dbReference type="EMBL" id="BAAAME010000004">
    <property type="protein sequence ID" value="GAA1744405.1"/>
    <property type="molecule type" value="Genomic_DNA"/>
</dbReference>
<dbReference type="PANTHER" id="PTHR32309:SF13">
    <property type="entry name" value="FERRIC ENTEROBACTIN TRANSPORT PROTEIN FEPE"/>
    <property type="match status" value="1"/>
</dbReference>
<keyword evidence="5" id="KW-0547">Nucleotide-binding</keyword>
<evidence type="ECO:0000256" key="8">
    <source>
        <dbReference type="ARBA" id="ARBA00023136"/>
    </source>
</evidence>
<dbReference type="RefSeq" id="WP_344202251.1">
    <property type="nucleotide sequence ID" value="NZ_BAAAME010000004.1"/>
</dbReference>
<dbReference type="InterPro" id="IPR003856">
    <property type="entry name" value="LPS_length_determ_N"/>
</dbReference>
<evidence type="ECO:0000313" key="13">
    <source>
        <dbReference type="Proteomes" id="UP001501057"/>
    </source>
</evidence>
<comment type="similarity">
    <text evidence="2">Belongs to the CpsC/CapA family.</text>
</comment>
<protein>
    <recommendedName>
        <fullName evidence="11">Polysaccharide chain length determinant N-terminal domain-containing protein</fullName>
    </recommendedName>
</protein>
<evidence type="ECO:0000256" key="7">
    <source>
        <dbReference type="ARBA" id="ARBA00022989"/>
    </source>
</evidence>
<evidence type="ECO:0000256" key="4">
    <source>
        <dbReference type="ARBA" id="ARBA00022692"/>
    </source>
</evidence>
<evidence type="ECO:0000313" key="12">
    <source>
        <dbReference type="EMBL" id="GAA1744405.1"/>
    </source>
</evidence>
<reference evidence="12 13" key="1">
    <citation type="journal article" date="2019" name="Int. J. Syst. Evol. Microbiol.">
        <title>The Global Catalogue of Microorganisms (GCM) 10K type strain sequencing project: providing services to taxonomists for standard genome sequencing and annotation.</title>
        <authorList>
            <consortium name="The Broad Institute Genomics Platform"/>
            <consortium name="The Broad Institute Genome Sequencing Center for Infectious Disease"/>
            <person name="Wu L."/>
            <person name="Ma J."/>
        </authorList>
    </citation>
    <scope>NUCLEOTIDE SEQUENCE [LARGE SCALE GENOMIC DNA]</scope>
    <source>
        <strain evidence="12 13">JCM 13518</strain>
    </source>
</reference>
<evidence type="ECO:0000256" key="2">
    <source>
        <dbReference type="ARBA" id="ARBA00006683"/>
    </source>
</evidence>
<proteinExistence type="inferred from homology"/>
<evidence type="ECO:0000256" key="1">
    <source>
        <dbReference type="ARBA" id="ARBA00004651"/>
    </source>
</evidence>
<feature type="region of interest" description="Disordered" evidence="9">
    <location>
        <begin position="1"/>
        <end position="26"/>
    </location>
</feature>
<dbReference type="PANTHER" id="PTHR32309">
    <property type="entry name" value="TYROSINE-PROTEIN KINASE"/>
    <property type="match status" value="1"/>
</dbReference>
<gene>
    <name evidence="12" type="ORF">GCM10009710_25570</name>
</gene>
<evidence type="ECO:0000256" key="9">
    <source>
        <dbReference type="SAM" id="MobiDB-lite"/>
    </source>
</evidence>
<comment type="subcellular location">
    <subcellularLocation>
        <location evidence="1">Cell membrane</location>
        <topology evidence="1">Multi-pass membrane protein</topology>
    </subcellularLocation>
</comment>
<dbReference type="Pfam" id="PF02706">
    <property type="entry name" value="Wzz"/>
    <property type="match status" value="1"/>
</dbReference>